<evidence type="ECO:0000256" key="2">
    <source>
        <dbReference type="SAM" id="Coils"/>
    </source>
</evidence>
<keyword evidence="2" id="KW-0175">Coiled coil</keyword>
<evidence type="ECO:0000313" key="4">
    <source>
        <dbReference type="EMBL" id="AWT60745.1"/>
    </source>
</evidence>
<proteinExistence type="inferred from homology"/>
<accession>A0A2Z4AGH9</accession>
<evidence type="ECO:0000256" key="1">
    <source>
        <dbReference type="ARBA" id="ARBA00043985"/>
    </source>
</evidence>
<evidence type="ECO:0000256" key="3">
    <source>
        <dbReference type="SAM" id="MobiDB-lite"/>
    </source>
</evidence>
<dbReference type="EMBL" id="CP029803">
    <property type="protein sequence ID" value="AWT60745.1"/>
    <property type="molecule type" value="Genomic_DNA"/>
</dbReference>
<dbReference type="AlphaFoldDB" id="A0A2Z4AGH9"/>
<comment type="similarity">
    <text evidence="1">Belongs to the PspA/Vipp/IM30 family.</text>
</comment>
<feature type="region of interest" description="Disordered" evidence="3">
    <location>
        <begin position="182"/>
        <end position="214"/>
    </location>
</feature>
<feature type="coiled-coil region" evidence="2">
    <location>
        <begin position="115"/>
        <end position="142"/>
    </location>
</feature>
<sequence length="232" mass="25870">MSIFSRIFKIGQASVHKVVEELEKPELMLEQAIRDKADQIRDAKKAIQECIATERKTKALLEKDKTARFSWEQKAEAALKAGKEELAVKALQRATEHDQKAKTLDENWKSQRDSVDSLKTDISKMEDELAEFKRNKDFILAQSKAAAVKKNIYEAKAKISKKDDADDLMARLQAKAERHTYEAEAAKEMSDSFSEADSLEKEFQDLGTTSGGSDVQEKLAAMKAKLGGGASA</sequence>
<organism evidence="4 5">
    <name type="scientific">Candidatus Moanibacter tarae</name>
    <dbReference type="NCBI Taxonomy" id="2200854"/>
    <lineage>
        <taxon>Bacteria</taxon>
        <taxon>Pseudomonadati</taxon>
        <taxon>Verrucomicrobiota</taxon>
        <taxon>Opitutia</taxon>
        <taxon>Puniceicoccales</taxon>
        <taxon>Puniceicoccales incertae sedis</taxon>
        <taxon>Candidatus Moanibacter</taxon>
    </lineage>
</organism>
<dbReference type="PANTHER" id="PTHR31088:SF6">
    <property type="entry name" value="PHAGE SHOCK PROTEIN A"/>
    <property type="match status" value="1"/>
</dbReference>
<evidence type="ECO:0000313" key="5">
    <source>
        <dbReference type="Proteomes" id="UP000247465"/>
    </source>
</evidence>
<dbReference type="Pfam" id="PF04012">
    <property type="entry name" value="PspA_IM30"/>
    <property type="match status" value="1"/>
</dbReference>
<dbReference type="Proteomes" id="UP000247465">
    <property type="component" value="Chromosome"/>
</dbReference>
<dbReference type="PANTHER" id="PTHR31088">
    <property type="entry name" value="MEMBRANE-ASSOCIATED PROTEIN VIPP1, CHLOROPLASTIC"/>
    <property type="match status" value="1"/>
</dbReference>
<protein>
    <submittedName>
        <fullName evidence="4">Phage shock protein A</fullName>
    </submittedName>
</protein>
<reference evidence="4 5" key="1">
    <citation type="submission" date="2018-06" db="EMBL/GenBank/DDBJ databases">
        <title>Draft Genome Sequence of a Novel Marine Bacterium Related to the Verrucomicrobia.</title>
        <authorList>
            <person name="Vosseberg J."/>
            <person name="Martijn J."/>
            <person name="Ettema T.J.G."/>
        </authorList>
    </citation>
    <scope>NUCLEOTIDE SEQUENCE [LARGE SCALE GENOMIC DNA]</scope>
    <source>
        <strain evidence="4">TARA_B100001123</strain>
    </source>
</reference>
<gene>
    <name evidence="4" type="ORF">DF168_01965</name>
</gene>
<dbReference type="InterPro" id="IPR007157">
    <property type="entry name" value="PspA_VIPP1"/>
</dbReference>
<dbReference type="KEGG" id="mtar:DF168_01965"/>
<name>A0A2Z4AGH9_9BACT</name>